<dbReference type="InterPro" id="IPR014729">
    <property type="entry name" value="Rossmann-like_a/b/a_fold"/>
</dbReference>
<dbReference type="GO" id="GO:0004359">
    <property type="term" value="F:glutaminase activity"/>
    <property type="evidence" value="ECO:0007669"/>
    <property type="project" value="InterPro"/>
</dbReference>
<dbReference type="AlphaFoldDB" id="A0A0F9BDV1"/>
<evidence type="ECO:0000256" key="4">
    <source>
        <dbReference type="ARBA" id="ARBA00022840"/>
    </source>
</evidence>
<dbReference type="InterPro" id="IPR003694">
    <property type="entry name" value="NAD_synthase"/>
</dbReference>
<accession>A0A0F9BDV1</accession>
<gene>
    <name evidence="7" type="ORF">LCGC14_2539740</name>
</gene>
<keyword evidence="3" id="KW-0547">Nucleotide-binding</keyword>
<evidence type="ECO:0000256" key="3">
    <source>
        <dbReference type="ARBA" id="ARBA00022741"/>
    </source>
</evidence>
<organism evidence="7">
    <name type="scientific">marine sediment metagenome</name>
    <dbReference type="NCBI Taxonomy" id="412755"/>
    <lineage>
        <taxon>unclassified sequences</taxon>
        <taxon>metagenomes</taxon>
        <taxon>ecological metagenomes</taxon>
    </lineage>
</organism>
<sequence>MIKDINGLLECVKQELQKTMDTAVVGLSGGADSTLVAILCKMALGKDNVYGVHMPCNQLDKDTFNTKSVVLARHLGINERTIDIAGAVDRLSDQFNYGADISKLNQGNIRSRMRMISLYTLCCKVGEQTGKRCRVIGTGNLSEDYIGYDTKGGDALADVFPIGELVKSEVYQLLEYFRDQGVITEEMIDRVPSAGLWDGQTDEEELGYTYDEMEPHVLMGYKDGTVSLGEPISMFVYNRHIDNKHKHETPPVAELRRFCD</sequence>
<dbReference type="EMBL" id="LAZR01041418">
    <property type="protein sequence ID" value="KKL12042.1"/>
    <property type="molecule type" value="Genomic_DNA"/>
</dbReference>
<dbReference type="GO" id="GO:0003952">
    <property type="term" value="F:NAD+ synthase (glutamine-hydrolyzing) activity"/>
    <property type="evidence" value="ECO:0007669"/>
    <property type="project" value="InterPro"/>
</dbReference>
<evidence type="ECO:0000259" key="6">
    <source>
        <dbReference type="Pfam" id="PF02540"/>
    </source>
</evidence>
<dbReference type="Gene3D" id="3.40.50.620">
    <property type="entry name" value="HUPs"/>
    <property type="match status" value="1"/>
</dbReference>
<name>A0A0F9BDV1_9ZZZZ</name>
<dbReference type="InterPro" id="IPR022310">
    <property type="entry name" value="NAD/GMP_synthase"/>
</dbReference>
<keyword evidence="4" id="KW-0067">ATP-binding</keyword>
<evidence type="ECO:0000256" key="1">
    <source>
        <dbReference type="ARBA" id="ARBA00004790"/>
    </source>
</evidence>
<reference evidence="7" key="1">
    <citation type="journal article" date="2015" name="Nature">
        <title>Complex archaea that bridge the gap between prokaryotes and eukaryotes.</title>
        <authorList>
            <person name="Spang A."/>
            <person name="Saw J.H."/>
            <person name="Jorgensen S.L."/>
            <person name="Zaremba-Niedzwiedzka K."/>
            <person name="Martijn J."/>
            <person name="Lind A.E."/>
            <person name="van Eijk R."/>
            <person name="Schleper C."/>
            <person name="Guy L."/>
            <person name="Ettema T.J."/>
        </authorList>
    </citation>
    <scope>NUCLEOTIDE SEQUENCE</scope>
</reference>
<evidence type="ECO:0000256" key="5">
    <source>
        <dbReference type="ARBA" id="ARBA00023027"/>
    </source>
</evidence>
<dbReference type="UniPathway" id="UPA00253"/>
<dbReference type="GO" id="GO:0009435">
    <property type="term" value="P:NAD+ biosynthetic process"/>
    <property type="evidence" value="ECO:0007669"/>
    <property type="project" value="UniProtKB-UniPathway"/>
</dbReference>
<dbReference type="PANTHER" id="PTHR23090">
    <property type="entry name" value="NH 3 /GLUTAMINE-DEPENDENT NAD + SYNTHETASE"/>
    <property type="match status" value="1"/>
</dbReference>
<evidence type="ECO:0000313" key="7">
    <source>
        <dbReference type="EMBL" id="KKL12042.1"/>
    </source>
</evidence>
<feature type="domain" description="NAD/GMP synthase" evidence="6">
    <location>
        <begin position="7"/>
        <end position="216"/>
    </location>
</feature>
<evidence type="ECO:0000256" key="2">
    <source>
        <dbReference type="ARBA" id="ARBA00022598"/>
    </source>
</evidence>
<dbReference type="Pfam" id="PF02540">
    <property type="entry name" value="NAD_synthase"/>
    <property type="match status" value="1"/>
</dbReference>
<dbReference type="GO" id="GO:0005737">
    <property type="term" value="C:cytoplasm"/>
    <property type="evidence" value="ECO:0007669"/>
    <property type="project" value="InterPro"/>
</dbReference>
<keyword evidence="2" id="KW-0436">Ligase</keyword>
<keyword evidence="5" id="KW-0520">NAD</keyword>
<comment type="caution">
    <text evidence="7">The sequence shown here is derived from an EMBL/GenBank/DDBJ whole genome shotgun (WGS) entry which is preliminary data.</text>
</comment>
<dbReference type="GO" id="GO:0005524">
    <property type="term" value="F:ATP binding"/>
    <property type="evidence" value="ECO:0007669"/>
    <property type="project" value="UniProtKB-KW"/>
</dbReference>
<proteinExistence type="predicted"/>
<dbReference type="CDD" id="cd00553">
    <property type="entry name" value="NAD_synthase"/>
    <property type="match status" value="1"/>
</dbReference>
<dbReference type="PANTHER" id="PTHR23090:SF9">
    <property type="entry name" value="GLUTAMINE-DEPENDENT NAD(+) SYNTHETASE"/>
    <property type="match status" value="1"/>
</dbReference>
<dbReference type="NCBIfam" id="TIGR00552">
    <property type="entry name" value="nadE"/>
    <property type="match status" value="1"/>
</dbReference>
<comment type="pathway">
    <text evidence="1">Cofactor biosynthesis; NAD(+) biosynthesis.</text>
</comment>
<protein>
    <recommendedName>
        <fullName evidence="6">NAD/GMP synthase domain-containing protein</fullName>
    </recommendedName>
</protein>
<dbReference type="SUPFAM" id="SSF52402">
    <property type="entry name" value="Adenine nucleotide alpha hydrolases-like"/>
    <property type="match status" value="1"/>
</dbReference>